<evidence type="ECO:0000313" key="2">
    <source>
        <dbReference type="EMBL" id="SDZ29696.1"/>
    </source>
</evidence>
<dbReference type="STRING" id="415015.SAMN05660462_02583"/>
<dbReference type="Pfam" id="PF01464">
    <property type="entry name" value="SLT"/>
    <property type="match status" value="1"/>
</dbReference>
<dbReference type="InterPro" id="IPR008258">
    <property type="entry name" value="Transglycosylase_SLT_dom_1"/>
</dbReference>
<sequence>MQKRILIYIVLTATILFSTTVYGIMQNQEANIIDINSVAEGNIAREFLREEIIESNNLIHFISDLTKLSHEEAEYIVQICKEKEIDIFLVLGLMKVESNFNIRLIGKQGEIGLTQLKVGTAKWIASNIGVEFKAQDLFEPKYNVNISTSFLKGLRERNNGDIHKTLTAYNRGEGGLKKYMVSRSGRRNPAESTYSKRVLEYSTIFRESFKNYNS</sequence>
<dbReference type="SUPFAM" id="SSF53955">
    <property type="entry name" value="Lysozyme-like"/>
    <property type="match status" value="1"/>
</dbReference>
<dbReference type="AlphaFoldDB" id="A0A1H3RVI3"/>
<gene>
    <name evidence="2" type="ORF">SAMN05660462_02583</name>
</gene>
<dbReference type="InterPro" id="IPR023346">
    <property type="entry name" value="Lysozyme-like_dom_sf"/>
</dbReference>
<proteinExistence type="predicted"/>
<evidence type="ECO:0000313" key="3">
    <source>
        <dbReference type="Proteomes" id="UP000198625"/>
    </source>
</evidence>
<keyword evidence="3" id="KW-1185">Reference proteome</keyword>
<dbReference type="PANTHER" id="PTHR37423">
    <property type="entry name" value="SOLUBLE LYTIC MUREIN TRANSGLYCOSYLASE-RELATED"/>
    <property type="match status" value="1"/>
</dbReference>
<dbReference type="Proteomes" id="UP000198625">
    <property type="component" value="Unassembled WGS sequence"/>
</dbReference>
<dbReference type="EMBL" id="FNQE01000032">
    <property type="protein sequence ID" value="SDZ29696.1"/>
    <property type="molecule type" value="Genomic_DNA"/>
</dbReference>
<protein>
    <submittedName>
        <fullName evidence="2">Transglycosylase SLT domain-containing protein</fullName>
    </submittedName>
</protein>
<organism evidence="2 3">
    <name type="scientific">Proteiniborus ethanoligenes</name>
    <dbReference type="NCBI Taxonomy" id="415015"/>
    <lineage>
        <taxon>Bacteria</taxon>
        <taxon>Bacillati</taxon>
        <taxon>Bacillota</taxon>
        <taxon>Clostridia</taxon>
        <taxon>Eubacteriales</taxon>
        <taxon>Proteiniborus</taxon>
    </lineage>
</organism>
<dbReference type="RefSeq" id="WP_176967978.1">
    <property type="nucleotide sequence ID" value="NZ_FNQE01000032.1"/>
</dbReference>
<accession>A0A1H3RVI3</accession>
<dbReference type="PANTHER" id="PTHR37423:SF2">
    <property type="entry name" value="MEMBRANE-BOUND LYTIC MUREIN TRANSGLYCOSYLASE C"/>
    <property type="match status" value="1"/>
</dbReference>
<feature type="domain" description="Transglycosylase SLT" evidence="1">
    <location>
        <begin position="75"/>
        <end position="182"/>
    </location>
</feature>
<dbReference type="Gene3D" id="1.10.530.10">
    <property type="match status" value="1"/>
</dbReference>
<evidence type="ECO:0000259" key="1">
    <source>
        <dbReference type="Pfam" id="PF01464"/>
    </source>
</evidence>
<reference evidence="2 3" key="1">
    <citation type="submission" date="2016-10" db="EMBL/GenBank/DDBJ databases">
        <authorList>
            <person name="de Groot N.N."/>
        </authorList>
    </citation>
    <scope>NUCLEOTIDE SEQUENCE [LARGE SCALE GENOMIC DNA]</scope>
    <source>
        <strain evidence="2 3">DSM 21650</strain>
    </source>
</reference>
<name>A0A1H3RVI3_9FIRM</name>